<keyword evidence="6" id="KW-1185">Reference proteome</keyword>
<feature type="transmembrane region" description="Helical" evidence="3">
    <location>
        <begin position="12"/>
        <end position="28"/>
    </location>
</feature>
<dbReference type="InterPro" id="IPR052734">
    <property type="entry name" value="Nod_factor_acetyltransferase"/>
</dbReference>
<gene>
    <name evidence="5" type="ORF">GCM10007063_01780</name>
</gene>
<reference evidence="5" key="2">
    <citation type="submission" date="2020-09" db="EMBL/GenBank/DDBJ databases">
        <authorList>
            <person name="Sun Q."/>
            <person name="Ohkuma M."/>
        </authorList>
    </citation>
    <scope>NUCLEOTIDE SEQUENCE</scope>
    <source>
        <strain evidence="5">JCM 12580</strain>
    </source>
</reference>
<dbReference type="Pfam" id="PF01757">
    <property type="entry name" value="Acyl_transf_3"/>
    <property type="match status" value="1"/>
</dbReference>
<feature type="transmembrane region" description="Helical" evidence="3">
    <location>
        <begin position="102"/>
        <end position="122"/>
    </location>
</feature>
<comment type="similarity">
    <text evidence="2">Belongs to the acyltransferase 3 family.</text>
</comment>
<name>A0A917USL9_9BACI</name>
<dbReference type="GO" id="GO:0016747">
    <property type="term" value="F:acyltransferase activity, transferring groups other than amino-acyl groups"/>
    <property type="evidence" value="ECO:0007669"/>
    <property type="project" value="InterPro"/>
</dbReference>
<dbReference type="RefSeq" id="WP_188631159.1">
    <property type="nucleotide sequence ID" value="NZ_BMNQ01000001.1"/>
</dbReference>
<feature type="domain" description="Acyltransferase 3" evidence="4">
    <location>
        <begin position="4"/>
        <end position="301"/>
    </location>
</feature>
<keyword evidence="5" id="KW-0012">Acyltransferase</keyword>
<keyword evidence="3" id="KW-0812">Transmembrane</keyword>
<keyword evidence="3" id="KW-1133">Transmembrane helix</keyword>
<proteinExistence type="inferred from homology"/>
<feature type="transmembrane region" description="Helical" evidence="3">
    <location>
        <begin position="73"/>
        <end position="90"/>
    </location>
</feature>
<dbReference type="PANTHER" id="PTHR37312:SF1">
    <property type="entry name" value="MEMBRANE-BOUND ACYLTRANSFERASE YKRP-RELATED"/>
    <property type="match status" value="1"/>
</dbReference>
<feature type="transmembrane region" description="Helical" evidence="3">
    <location>
        <begin position="253"/>
        <end position="274"/>
    </location>
</feature>
<keyword evidence="3" id="KW-0472">Membrane</keyword>
<organism evidence="5 6">
    <name type="scientific">Lentibacillus kapialis</name>
    <dbReference type="NCBI Taxonomy" id="340214"/>
    <lineage>
        <taxon>Bacteria</taxon>
        <taxon>Bacillati</taxon>
        <taxon>Bacillota</taxon>
        <taxon>Bacilli</taxon>
        <taxon>Bacillales</taxon>
        <taxon>Bacillaceae</taxon>
        <taxon>Lentibacillus</taxon>
    </lineage>
</organism>
<evidence type="ECO:0000259" key="4">
    <source>
        <dbReference type="Pfam" id="PF01757"/>
    </source>
</evidence>
<evidence type="ECO:0000313" key="5">
    <source>
        <dbReference type="EMBL" id="GGJ82930.1"/>
    </source>
</evidence>
<comment type="caution">
    <text evidence="5">The sequence shown here is derived from an EMBL/GenBank/DDBJ whole genome shotgun (WGS) entry which is preliminary data.</text>
</comment>
<evidence type="ECO:0000313" key="6">
    <source>
        <dbReference type="Proteomes" id="UP000658382"/>
    </source>
</evidence>
<feature type="transmembrane region" description="Helical" evidence="3">
    <location>
        <begin position="225"/>
        <end position="246"/>
    </location>
</feature>
<feature type="transmembrane region" description="Helical" evidence="3">
    <location>
        <begin position="129"/>
        <end position="146"/>
    </location>
</feature>
<feature type="transmembrane region" description="Helical" evidence="3">
    <location>
        <begin position="183"/>
        <end position="201"/>
    </location>
</feature>
<keyword evidence="5" id="KW-0808">Transferase</keyword>
<protein>
    <submittedName>
        <fullName evidence="5">Acyltransferase</fullName>
    </submittedName>
</protein>
<sequence>MERNAYFDNARLILIFLVVFGHVIQPFVDDSQGVNTLYLWIYTFHMPAFIFLAGFFAKGAGNISYVTKLAKKLLIPYMIFQIIYTGYYFLIGKDGWQLEMFYPHWALWFLFSLFSWHMLLILFKKMPAAMGLSISVGIGLIVGYFGEVGHMFSLSRTFVFFPFFLMGYWVTQTQIKWLKHIQLRVAALVVMAVVAAAIYVAPDFNTGWLLASKSYSTLGLPEYGIIARLMVYVTSAVMVAGVLAWMPEKRSKLTVLGTRTLYVYLLHGFFIQFFRTADWFAVNHVIDLISLAVMSALIVLALSSRPVQGFWQPLIEGRLSILKNKYRGHDGRTKQLGEDASA</sequence>
<dbReference type="EMBL" id="BMNQ01000001">
    <property type="protein sequence ID" value="GGJ82930.1"/>
    <property type="molecule type" value="Genomic_DNA"/>
</dbReference>
<dbReference type="InterPro" id="IPR002656">
    <property type="entry name" value="Acyl_transf_3_dom"/>
</dbReference>
<reference evidence="5" key="1">
    <citation type="journal article" date="2014" name="Int. J. Syst. Evol. Microbiol.">
        <title>Complete genome sequence of Corynebacterium casei LMG S-19264T (=DSM 44701T), isolated from a smear-ripened cheese.</title>
        <authorList>
            <consortium name="US DOE Joint Genome Institute (JGI-PGF)"/>
            <person name="Walter F."/>
            <person name="Albersmeier A."/>
            <person name="Kalinowski J."/>
            <person name="Ruckert C."/>
        </authorList>
    </citation>
    <scope>NUCLEOTIDE SEQUENCE</scope>
    <source>
        <strain evidence="5">JCM 12580</strain>
    </source>
</reference>
<evidence type="ECO:0000256" key="1">
    <source>
        <dbReference type="ARBA" id="ARBA00004370"/>
    </source>
</evidence>
<dbReference type="PANTHER" id="PTHR37312">
    <property type="entry name" value="MEMBRANE-BOUND ACYLTRANSFERASE YKRP-RELATED"/>
    <property type="match status" value="1"/>
</dbReference>
<feature type="transmembrane region" description="Helical" evidence="3">
    <location>
        <begin position="152"/>
        <end position="171"/>
    </location>
</feature>
<evidence type="ECO:0000256" key="3">
    <source>
        <dbReference type="SAM" id="Phobius"/>
    </source>
</evidence>
<feature type="transmembrane region" description="Helical" evidence="3">
    <location>
        <begin position="40"/>
        <end position="61"/>
    </location>
</feature>
<dbReference type="AlphaFoldDB" id="A0A917USL9"/>
<dbReference type="Proteomes" id="UP000658382">
    <property type="component" value="Unassembled WGS sequence"/>
</dbReference>
<accession>A0A917USL9</accession>
<comment type="subcellular location">
    <subcellularLocation>
        <location evidence="1">Membrane</location>
    </subcellularLocation>
</comment>
<feature type="transmembrane region" description="Helical" evidence="3">
    <location>
        <begin position="280"/>
        <end position="302"/>
    </location>
</feature>
<evidence type="ECO:0000256" key="2">
    <source>
        <dbReference type="ARBA" id="ARBA00007400"/>
    </source>
</evidence>